<dbReference type="AlphaFoldDB" id="A0A401R618"/>
<feature type="domain" description="DUF397" evidence="1">
    <location>
        <begin position="7"/>
        <end position="63"/>
    </location>
</feature>
<dbReference type="Pfam" id="PF04149">
    <property type="entry name" value="DUF397"/>
    <property type="match status" value="1"/>
</dbReference>
<sequence length="67" mass="6851">MNHGSTQWVKSSYSSAEGGNCVECAPASAATTGAVPVRDSKTPEGPILTVSTKSFSAFIAAIKNDAF</sequence>
<comment type="caution">
    <text evidence="2">The sequence shown here is derived from an EMBL/GenBank/DDBJ whole genome shotgun (WGS) entry which is preliminary data.</text>
</comment>
<protein>
    <recommendedName>
        <fullName evidence="1">DUF397 domain-containing protein</fullName>
    </recommendedName>
</protein>
<dbReference type="RefSeq" id="WP_016571227.1">
    <property type="nucleotide sequence ID" value="NZ_BHXC01000007.1"/>
</dbReference>
<name>A0A401R618_STRNR</name>
<reference evidence="2 3" key="1">
    <citation type="journal article" date="2019" name="Microbiol. Resour. Announc.">
        <title>Draft Genome Sequence of the Most Traditional epsilon-Poly-l-Lysine Producer, Streptomyces albulus NBRC14147.</title>
        <authorList>
            <person name="Yamanaka K."/>
            <person name="Hamano Y."/>
        </authorList>
    </citation>
    <scope>NUCLEOTIDE SEQUENCE [LARGE SCALE GENOMIC DNA]</scope>
    <source>
        <strain evidence="2 3">NBRC 14147</strain>
    </source>
</reference>
<proteinExistence type="predicted"/>
<accession>A0A401R618</accession>
<dbReference type="InterPro" id="IPR007278">
    <property type="entry name" value="DUF397"/>
</dbReference>
<gene>
    <name evidence="2" type="ORF">SALB_05836</name>
</gene>
<evidence type="ECO:0000313" key="2">
    <source>
        <dbReference type="EMBL" id="GCB93059.1"/>
    </source>
</evidence>
<organism evidence="2 3">
    <name type="scientific">Streptomyces noursei</name>
    <name type="common">Streptomyces albulus</name>
    <dbReference type="NCBI Taxonomy" id="1971"/>
    <lineage>
        <taxon>Bacteria</taxon>
        <taxon>Bacillati</taxon>
        <taxon>Actinomycetota</taxon>
        <taxon>Actinomycetes</taxon>
        <taxon>Kitasatosporales</taxon>
        <taxon>Streptomycetaceae</taxon>
        <taxon>Streptomyces</taxon>
    </lineage>
</organism>
<dbReference type="Proteomes" id="UP000288351">
    <property type="component" value="Unassembled WGS sequence"/>
</dbReference>
<evidence type="ECO:0000259" key="1">
    <source>
        <dbReference type="Pfam" id="PF04149"/>
    </source>
</evidence>
<dbReference type="EMBL" id="BHXC01000007">
    <property type="protein sequence ID" value="GCB93059.1"/>
    <property type="molecule type" value="Genomic_DNA"/>
</dbReference>
<evidence type="ECO:0000313" key="3">
    <source>
        <dbReference type="Proteomes" id="UP000288351"/>
    </source>
</evidence>